<sequence>MALIVYPNNKTSRPHTTVTIDDSKIGSTSAPSDKALVVFGSANGGKPGVLYSLSSYSQARSIFQGGELLDFIEMAWDPSTTNNGAGTIYAMRVEEATQAKLTRGPFDFVSNLYGAGANNIRISLEDNKLTKSKRLSFKQGNTGEVYDHLGNIFNLQYTGVEGGATVTIADGEMVIKAGPSEATVEVMRYPLKEGGGYGTISQLIADINAHEGFTASYIGYGDKNIKSKYLDEVSDINIKTAYVVKSLVGDILRQTEFSAIIDVQLNDTEEALVNFPETALIGGSNGVVPTSWADRFQLLALDDSPRAYYVVALTPEASIHSELGSFVNEQTEAGFPLRAIVGGAKGETYAQTVARQESLNNPRVALAGFDAEVRMGDGRTVVQPAYMATAFIAGLASGLPIAEPVTFKDIKVASLTRKLTSDQLDSLTSAGVICAEKARYNTGSTFRLVSNVTTANTPDNPVRSEMALGEETDFLGMELTELFDKKFIGTKTLVSSASAIKMEIQAFLLSKKNAGEIQDYDANNISVVIFEDRADITFVVMPARGLNHISVGIVYEAQAIEA</sequence>
<dbReference type="OrthoDB" id="1218at10239"/>
<accession>D9J0P2</accession>
<keyword evidence="2" id="KW-1185">Reference proteome</keyword>
<reference evidence="1 2" key="1">
    <citation type="journal article" date="2010" name="J. Bacteriol.">
        <title>Brochothrix thermosphacta bacteriophages feature heterogeneous and highly mosaic genomes and utilize unique prophage insertion sites.</title>
        <authorList>
            <person name="Kilcher S."/>
            <person name="Loessner M.J."/>
            <person name="Klumpp J."/>
        </authorList>
    </citation>
    <scope>NUCLEOTIDE SEQUENCE [LARGE SCALE GENOMIC DNA]</scope>
</reference>
<dbReference type="EMBL" id="HM242243">
    <property type="protein sequence ID" value="ADJ53239.1"/>
    <property type="molecule type" value="Genomic_DNA"/>
</dbReference>
<dbReference type="Proteomes" id="UP000000331">
    <property type="component" value="Segment"/>
</dbReference>
<evidence type="ECO:0000313" key="1">
    <source>
        <dbReference type="EMBL" id="ADJ53239.1"/>
    </source>
</evidence>
<evidence type="ECO:0000313" key="2">
    <source>
        <dbReference type="Proteomes" id="UP000000331"/>
    </source>
</evidence>
<dbReference type="KEGG" id="vg:10359128"/>
<name>D9J0P2_9CAUD</name>
<organism evidence="1 2">
    <name type="scientific">Brochothrix phage A9</name>
    <dbReference type="NCBI Taxonomy" id="857312"/>
    <lineage>
        <taxon>Viruses</taxon>
        <taxon>Duplodnaviria</taxon>
        <taxon>Heunggongvirae</taxon>
        <taxon>Uroviricota</taxon>
        <taxon>Caudoviricetes</taxon>
        <taxon>Herelleviridae</taxon>
        <taxon>Klumppvirus</taxon>
        <taxon>Klumppvirus A9</taxon>
    </lineage>
</organism>
<dbReference type="RefSeq" id="YP_004301428.1">
    <property type="nucleotide sequence ID" value="NC_015253.1"/>
</dbReference>
<proteinExistence type="predicted"/>
<protein>
    <submittedName>
        <fullName evidence="1">Gp95</fullName>
    </submittedName>
</protein>
<dbReference type="GeneID" id="10359128"/>